<evidence type="ECO:0000313" key="2">
    <source>
        <dbReference type="Proteomes" id="UP000249396"/>
    </source>
</evidence>
<comment type="caution">
    <text evidence="1">The sequence shown here is derived from an EMBL/GenBank/DDBJ whole genome shotgun (WGS) entry which is preliminary data.</text>
</comment>
<dbReference type="EMBL" id="QJPH01000175">
    <property type="protein sequence ID" value="PZN83844.1"/>
    <property type="molecule type" value="Genomic_DNA"/>
</dbReference>
<dbReference type="Pfam" id="PF07927">
    <property type="entry name" value="HicA_toxin"/>
    <property type="match status" value="1"/>
</dbReference>
<proteinExistence type="predicted"/>
<dbReference type="GO" id="GO:0003729">
    <property type="term" value="F:mRNA binding"/>
    <property type="evidence" value="ECO:0007669"/>
    <property type="project" value="InterPro"/>
</dbReference>
<protein>
    <submittedName>
        <fullName evidence="1">Hexulose-6-phosphate synthase</fullName>
    </submittedName>
</protein>
<organism evidence="1 2">
    <name type="scientific">Candidatus Methylumidiphilus alinenensis</name>
    <dbReference type="NCBI Taxonomy" id="2202197"/>
    <lineage>
        <taxon>Bacteria</taxon>
        <taxon>Pseudomonadati</taxon>
        <taxon>Pseudomonadota</taxon>
        <taxon>Gammaproteobacteria</taxon>
        <taxon>Methylococcales</taxon>
        <taxon>Candidatus Methylumidiphilus</taxon>
    </lineage>
</organism>
<dbReference type="InterPro" id="IPR012933">
    <property type="entry name" value="HicA_mRNA_interferase"/>
</dbReference>
<sequence length="82" mass="9575">MSKKEKLLEKLLSRPQNFTWDEAVKLMKQYNFDLVKQSGSRRVFKHTSGLKIFLHEPHPQNTLLNYAMENLIDGLKSSGEIK</sequence>
<name>A0A2W4THA3_9GAMM</name>
<dbReference type="AlphaFoldDB" id="A0A2W4THA3"/>
<dbReference type="Proteomes" id="UP000249396">
    <property type="component" value="Unassembled WGS sequence"/>
</dbReference>
<accession>A0A2W4THA3</accession>
<evidence type="ECO:0000313" key="1">
    <source>
        <dbReference type="EMBL" id="PZN83844.1"/>
    </source>
</evidence>
<gene>
    <name evidence="1" type="ORF">DM484_03715</name>
</gene>
<reference evidence="1 2" key="1">
    <citation type="journal article" date="2018" name="Aquat. Microb. Ecol.">
        <title>Gammaproteobacterial methanotrophs dominate.</title>
        <authorList>
            <person name="Rissanen A.J."/>
            <person name="Saarenheimo J."/>
            <person name="Tiirola M."/>
            <person name="Peura S."/>
            <person name="Aalto S.L."/>
            <person name="Karvinen A."/>
            <person name="Nykanen H."/>
        </authorList>
    </citation>
    <scope>NUCLEOTIDE SEQUENCE [LARGE SCALE GENOMIC DNA]</scope>
    <source>
        <strain evidence="1">AMbin10</strain>
    </source>
</reference>